<evidence type="ECO:0000259" key="5">
    <source>
        <dbReference type="Pfam" id="PF11715"/>
    </source>
</evidence>
<feature type="domain" description="Nucleoporin Nup120/160 beta-propeller" evidence="5">
    <location>
        <begin position="59"/>
        <end position="203"/>
    </location>
</feature>
<evidence type="ECO:0000256" key="2">
    <source>
        <dbReference type="ARBA" id="ARBA00022737"/>
    </source>
</evidence>
<dbReference type="Pfam" id="PF00400">
    <property type="entry name" value="WD40"/>
    <property type="match status" value="4"/>
</dbReference>
<dbReference type="AlphaFoldDB" id="A0A699YTQ1"/>
<feature type="repeat" description="WD" evidence="3">
    <location>
        <begin position="299"/>
        <end position="340"/>
    </location>
</feature>
<reference evidence="6 7" key="1">
    <citation type="submission" date="2020-02" db="EMBL/GenBank/DDBJ databases">
        <title>Draft genome sequence of Haematococcus lacustris strain NIES-144.</title>
        <authorList>
            <person name="Morimoto D."/>
            <person name="Nakagawa S."/>
            <person name="Yoshida T."/>
            <person name="Sawayama S."/>
        </authorList>
    </citation>
    <scope>NUCLEOTIDE SEQUENCE [LARGE SCALE GENOMIC DNA]</scope>
    <source>
        <strain evidence="6 7">NIES-144</strain>
    </source>
</reference>
<feature type="repeat" description="WD" evidence="3">
    <location>
        <begin position="423"/>
        <end position="464"/>
    </location>
</feature>
<keyword evidence="2" id="KW-0677">Repeat</keyword>
<sequence>VSWVPEIGLVTSSIDSTIKVYDFVREKVHLNCTHHQKAVHGFVWCSAYSMFASCGLERDVILWQGNTCRRIGELTGHTASVTHISLDERLNHVFTLSVDKVIKVWDLRNHRCLQTLTQDDWKRPEEAKPHSLVYDPLHRRLITAVNKPYVWVHKLVAQDRTGHMEAVRGVLYNMVFSVIVSADENGTVCVWNVTNGQREGRFQKAHGDAKLTAICFDKNERRLVTAAGDGSVVMWNFNNGSKLRQFVHNEAKEEISTVIFAADEKRDSDAVYAAGWNGKVFVWEDADDDADVVTEYRTYEGHREDITHMAACASRQLLATGDYEGRITIWNLFTGEKRMSLFHRAERYETSVERLMWLLVKRPNADGGASGVDPAARLGLPDFIGARREQTQPVILLSCGGDGLIRVWLITTIGKLLCTLPGAQGRLEQVTAMCTDRDNSMLVSGDSAGHIRVWNVSAGIDISSSDATRASFKQAILCLDIIPGRDLVVAGSKDHNITIWTLDGGLLGMLGEDVWEIDDIRTWKDPEGDEKEPPMAETENLYLQ</sequence>
<evidence type="ECO:0000256" key="3">
    <source>
        <dbReference type="PROSITE-ProRule" id="PRU00221"/>
    </source>
</evidence>
<organism evidence="6 7">
    <name type="scientific">Haematococcus lacustris</name>
    <name type="common">Green alga</name>
    <name type="synonym">Haematococcus pluvialis</name>
    <dbReference type="NCBI Taxonomy" id="44745"/>
    <lineage>
        <taxon>Eukaryota</taxon>
        <taxon>Viridiplantae</taxon>
        <taxon>Chlorophyta</taxon>
        <taxon>core chlorophytes</taxon>
        <taxon>Chlorophyceae</taxon>
        <taxon>CS clade</taxon>
        <taxon>Chlamydomonadales</taxon>
        <taxon>Haematococcaceae</taxon>
        <taxon>Haematococcus</taxon>
    </lineage>
</organism>
<feature type="region of interest" description="Disordered" evidence="4">
    <location>
        <begin position="524"/>
        <end position="544"/>
    </location>
</feature>
<dbReference type="InterPro" id="IPR015943">
    <property type="entry name" value="WD40/YVTN_repeat-like_dom_sf"/>
</dbReference>
<dbReference type="Pfam" id="PF11715">
    <property type="entry name" value="Beta-prop_Nup120_160"/>
    <property type="match status" value="1"/>
</dbReference>
<dbReference type="PROSITE" id="PS00678">
    <property type="entry name" value="WD_REPEATS_1"/>
    <property type="match status" value="3"/>
</dbReference>
<dbReference type="InterPro" id="IPR019775">
    <property type="entry name" value="WD40_repeat_CS"/>
</dbReference>
<dbReference type="Gene3D" id="2.130.10.10">
    <property type="entry name" value="YVTN repeat-like/Quinoprotein amine dehydrogenase"/>
    <property type="match status" value="3"/>
</dbReference>
<dbReference type="PANTHER" id="PTHR44324">
    <property type="entry name" value="WD40 REPEAT DOMAIN 95"/>
    <property type="match status" value="1"/>
</dbReference>
<comment type="caution">
    <text evidence="6">The sequence shown here is derived from an EMBL/GenBank/DDBJ whole genome shotgun (WGS) entry which is preliminary data.</text>
</comment>
<evidence type="ECO:0000313" key="6">
    <source>
        <dbReference type="EMBL" id="GFH13533.1"/>
    </source>
</evidence>
<evidence type="ECO:0000256" key="1">
    <source>
        <dbReference type="ARBA" id="ARBA00022574"/>
    </source>
</evidence>
<dbReference type="InterPro" id="IPR001680">
    <property type="entry name" value="WD40_rpt"/>
</dbReference>
<dbReference type="SMART" id="SM00320">
    <property type="entry name" value="WD40"/>
    <property type="match status" value="8"/>
</dbReference>
<dbReference type="PANTHER" id="PTHR44324:SF4">
    <property type="entry name" value="WD40 REPEAT DOMAIN 95"/>
    <property type="match status" value="1"/>
</dbReference>
<dbReference type="InterPro" id="IPR051242">
    <property type="entry name" value="WD-EF-hand_domain"/>
</dbReference>
<feature type="non-terminal residue" evidence="6">
    <location>
        <position position="544"/>
    </location>
</feature>
<accession>A0A699YTQ1</accession>
<dbReference type="InterPro" id="IPR036322">
    <property type="entry name" value="WD40_repeat_dom_sf"/>
</dbReference>
<dbReference type="SUPFAM" id="SSF50978">
    <property type="entry name" value="WD40 repeat-like"/>
    <property type="match status" value="2"/>
</dbReference>
<feature type="non-terminal residue" evidence="6">
    <location>
        <position position="1"/>
    </location>
</feature>
<dbReference type="Proteomes" id="UP000485058">
    <property type="component" value="Unassembled WGS sequence"/>
</dbReference>
<evidence type="ECO:0000313" key="7">
    <source>
        <dbReference type="Proteomes" id="UP000485058"/>
    </source>
</evidence>
<dbReference type="PROSITE" id="PS50082">
    <property type="entry name" value="WD_REPEATS_2"/>
    <property type="match status" value="5"/>
</dbReference>
<name>A0A699YTQ1_HAELA</name>
<dbReference type="EMBL" id="BLLF01000623">
    <property type="protein sequence ID" value="GFH13533.1"/>
    <property type="molecule type" value="Genomic_DNA"/>
</dbReference>
<keyword evidence="1 3" id="KW-0853">WD repeat</keyword>
<feature type="repeat" description="WD" evidence="3">
    <location>
        <begin position="74"/>
        <end position="115"/>
    </location>
</feature>
<protein>
    <recommendedName>
        <fullName evidence="5">Nucleoporin Nup120/160 beta-propeller domain-containing protein</fullName>
    </recommendedName>
</protein>
<feature type="repeat" description="WD" evidence="3">
    <location>
        <begin position="160"/>
        <end position="201"/>
    </location>
</feature>
<dbReference type="InterPro" id="IPR059141">
    <property type="entry name" value="Beta-prop_Nup120_160"/>
</dbReference>
<keyword evidence="7" id="KW-1185">Reference proteome</keyword>
<dbReference type="PROSITE" id="PS50294">
    <property type="entry name" value="WD_REPEATS_REGION"/>
    <property type="match status" value="2"/>
</dbReference>
<proteinExistence type="predicted"/>
<gene>
    <name evidence="6" type="ORF">HaLaN_09433</name>
</gene>
<feature type="compositionally biased region" description="Basic and acidic residues" evidence="4">
    <location>
        <begin position="524"/>
        <end position="534"/>
    </location>
</feature>
<feature type="repeat" description="WD" evidence="3">
    <location>
        <begin position="211"/>
        <end position="245"/>
    </location>
</feature>
<evidence type="ECO:0000256" key="4">
    <source>
        <dbReference type="SAM" id="MobiDB-lite"/>
    </source>
</evidence>